<evidence type="ECO:0000256" key="7">
    <source>
        <dbReference type="RuleBase" id="RU000461"/>
    </source>
</evidence>
<dbReference type="SUPFAM" id="SSF48264">
    <property type="entry name" value="Cytochrome P450"/>
    <property type="match status" value="1"/>
</dbReference>
<keyword evidence="5 6" id="KW-0408">Iron</keyword>
<evidence type="ECO:0000256" key="1">
    <source>
        <dbReference type="ARBA" id="ARBA00010617"/>
    </source>
</evidence>
<dbReference type="PRINTS" id="PR00385">
    <property type="entry name" value="P450"/>
</dbReference>
<evidence type="ECO:0000313" key="9">
    <source>
        <dbReference type="EMBL" id="KAG9459041.1"/>
    </source>
</evidence>
<dbReference type="CDD" id="cd11075">
    <property type="entry name" value="CYP77_89"/>
    <property type="match status" value="1"/>
</dbReference>
<dbReference type="InterPro" id="IPR036396">
    <property type="entry name" value="Cyt_P450_sf"/>
</dbReference>
<dbReference type="Gene3D" id="1.10.630.10">
    <property type="entry name" value="Cytochrome P450"/>
    <property type="match status" value="1"/>
</dbReference>
<evidence type="ECO:0000256" key="2">
    <source>
        <dbReference type="ARBA" id="ARBA00022617"/>
    </source>
</evidence>
<evidence type="ECO:0000313" key="10">
    <source>
        <dbReference type="Proteomes" id="UP000825729"/>
    </source>
</evidence>
<feature type="region of interest" description="Disordered" evidence="8">
    <location>
        <begin position="288"/>
        <end position="307"/>
    </location>
</feature>
<dbReference type="GO" id="GO:0020037">
    <property type="term" value="F:heme binding"/>
    <property type="evidence" value="ECO:0007669"/>
    <property type="project" value="InterPro"/>
</dbReference>
<feature type="binding site" description="axial binding residue" evidence="6">
    <location>
        <position position="483"/>
    </location>
    <ligand>
        <name>heme</name>
        <dbReference type="ChEBI" id="CHEBI:30413"/>
    </ligand>
    <ligandPart>
        <name>Fe</name>
        <dbReference type="ChEBI" id="CHEBI:18248"/>
    </ligandPart>
</feature>
<dbReference type="PANTHER" id="PTHR47944">
    <property type="entry name" value="CYTOCHROME P450 98A9"/>
    <property type="match status" value="1"/>
</dbReference>
<feature type="compositionally biased region" description="Low complexity" evidence="8">
    <location>
        <begin position="7"/>
        <end position="20"/>
    </location>
</feature>
<dbReference type="GO" id="GO:0005506">
    <property type="term" value="F:iron ion binding"/>
    <property type="evidence" value="ECO:0007669"/>
    <property type="project" value="InterPro"/>
</dbReference>
<organism evidence="9 10">
    <name type="scientific">Aristolochia fimbriata</name>
    <name type="common">White veined hardy Dutchman's pipe vine</name>
    <dbReference type="NCBI Taxonomy" id="158543"/>
    <lineage>
        <taxon>Eukaryota</taxon>
        <taxon>Viridiplantae</taxon>
        <taxon>Streptophyta</taxon>
        <taxon>Embryophyta</taxon>
        <taxon>Tracheophyta</taxon>
        <taxon>Spermatophyta</taxon>
        <taxon>Magnoliopsida</taxon>
        <taxon>Magnoliidae</taxon>
        <taxon>Piperales</taxon>
        <taxon>Aristolochiaceae</taxon>
        <taxon>Aristolochia</taxon>
    </lineage>
</organism>
<evidence type="ECO:0008006" key="11">
    <source>
        <dbReference type="Google" id="ProtNLM"/>
    </source>
</evidence>
<keyword evidence="3 6" id="KW-0479">Metal-binding</keyword>
<keyword evidence="7" id="KW-0503">Monooxygenase</keyword>
<protein>
    <recommendedName>
        <fullName evidence="11">Cytochrome P450</fullName>
    </recommendedName>
</protein>
<comment type="cofactor">
    <cofactor evidence="6">
        <name>heme</name>
        <dbReference type="ChEBI" id="CHEBI:30413"/>
    </cofactor>
</comment>
<evidence type="ECO:0000256" key="6">
    <source>
        <dbReference type="PIRSR" id="PIRSR602401-1"/>
    </source>
</evidence>
<reference evidence="9 10" key="1">
    <citation type="submission" date="2021-07" db="EMBL/GenBank/DDBJ databases">
        <title>The Aristolochia fimbriata genome: insights into angiosperm evolution, floral development and chemical biosynthesis.</title>
        <authorList>
            <person name="Jiao Y."/>
        </authorList>
    </citation>
    <scope>NUCLEOTIDE SEQUENCE [LARGE SCALE GENOMIC DNA]</scope>
    <source>
        <strain evidence="9">IBCAS-2021</strain>
        <tissue evidence="9">Leaf</tissue>
    </source>
</reference>
<evidence type="ECO:0000256" key="8">
    <source>
        <dbReference type="SAM" id="MobiDB-lite"/>
    </source>
</evidence>
<dbReference type="GO" id="GO:0004497">
    <property type="term" value="F:monooxygenase activity"/>
    <property type="evidence" value="ECO:0007669"/>
    <property type="project" value="UniProtKB-KW"/>
</dbReference>
<dbReference type="PANTHER" id="PTHR47944:SF19">
    <property type="entry name" value="CYTOCHROME P450 77A4"/>
    <property type="match status" value="1"/>
</dbReference>
<evidence type="ECO:0000256" key="4">
    <source>
        <dbReference type="ARBA" id="ARBA00023002"/>
    </source>
</evidence>
<dbReference type="InterPro" id="IPR002401">
    <property type="entry name" value="Cyt_P450_E_grp-I"/>
</dbReference>
<sequence length="544" mass="60478">MAFQLPSSFSSSSSSGEYSDTPSSYGLTTSTFAAFVVSAGLVILLLQRRVGGGGKGKGALKLPPGPPGWPIVGNLLQFARSGKQFIHYVRDLQPIYGPIFTLRMGSRTLIIVSSNELAHEALVDRGQAFASRPRENPTRAVFSCNKFTVNAAVHGPLWRSLRRNMVYNMLSNTRLREFHDVRADAMDRLVDRLRAESAESPDGSVLVLKSVRFAVFCILLAMCFGVEMEEATIENVDRLMKRVLIVLNPRLDDYLPLLSPLFGKQRREAMEVREEQIRTLVPFIEQRRSELRGDPPSPGKSSSSSPSRSFAYLDTLFDLKIEGRKSAPSHAELVTLCSEFINGGTDTTATGVEWGIARLIQNPDIQSKLYADIVSVVGDRVVTGTDVESMPYLNAFTKELLRLHPPTYFSLTHAAVEPTRLGGYDIPTDANLEFYLLPIATNPNCWTEPGRFWPDRFLTGEEADITGGKEVKMIPFGAGRRICPGLTMGMLHVNLILARMVQEFEWSAHPSYPISFEEQLEFTVVMKNSLRAVVKPRKKPTSQI</sequence>
<feature type="region of interest" description="Disordered" evidence="8">
    <location>
        <begin position="1"/>
        <end position="20"/>
    </location>
</feature>
<keyword evidence="10" id="KW-1185">Reference proteome</keyword>
<comment type="similarity">
    <text evidence="1 7">Belongs to the cytochrome P450 family.</text>
</comment>
<dbReference type="AlphaFoldDB" id="A0AAV7FG39"/>
<gene>
    <name evidence="9" type="ORF">H6P81_003549</name>
</gene>
<dbReference type="Proteomes" id="UP000825729">
    <property type="component" value="Unassembled WGS sequence"/>
</dbReference>
<proteinExistence type="inferred from homology"/>
<keyword evidence="2 6" id="KW-0349">Heme</keyword>
<dbReference type="EMBL" id="JAINDJ010000002">
    <property type="protein sequence ID" value="KAG9459041.1"/>
    <property type="molecule type" value="Genomic_DNA"/>
</dbReference>
<name>A0AAV7FG39_ARIFI</name>
<accession>A0AAV7FG39</accession>
<comment type="caution">
    <text evidence="9">The sequence shown here is derived from an EMBL/GenBank/DDBJ whole genome shotgun (WGS) entry which is preliminary data.</text>
</comment>
<dbReference type="PRINTS" id="PR00463">
    <property type="entry name" value="EP450I"/>
</dbReference>
<dbReference type="PROSITE" id="PS00086">
    <property type="entry name" value="CYTOCHROME_P450"/>
    <property type="match status" value="1"/>
</dbReference>
<dbReference type="Pfam" id="PF00067">
    <property type="entry name" value="p450"/>
    <property type="match status" value="1"/>
</dbReference>
<dbReference type="InterPro" id="IPR017972">
    <property type="entry name" value="Cyt_P450_CS"/>
</dbReference>
<evidence type="ECO:0000256" key="3">
    <source>
        <dbReference type="ARBA" id="ARBA00022723"/>
    </source>
</evidence>
<dbReference type="InterPro" id="IPR001128">
    <property type="entry name" value="Cyt_P450"/>
</dbReference>
<evidence type="ECO:0000256" key="5">
    <source>
        <dbReference type="ARBA" id="ARBA00023004"/>
    </source>
</evidence>
<dbReference type="GO" id="GO:0016705">
    <property type="term" value="F:oxidoreductase activity, acting on paired donors, with incorporation or reduction of molecular oxygen"/>
    <property type="evidence" value="ECO:0007669"/>
    <property type="project" value="InterPro"/>
</dbReference>
<keyword evidence="4 7" id="KW-0560">Oxidoreductase</keyword>